<protein>
    <recommendedName>
        <fullName evidence="1">Novel STAND NTPase 1 domain-containing protein</fullName>
    </recommendedName>
</protein>
<name>A0A4R4V205_9ACTN</name>
<dbReference type="Proteomes" id="UP000295258">
    <property type="component" value="Unassembled WGS sequence"/>
</dbReference>
<dbReference type="EMBL" id="SMKO01000189">
    <property type="protein sequence ID" value="TDC93249.1"/>
    <property type="molecule type" value="Genomic_DNA"/>
</dbReference>
<dbReference type="Gene3D" id="1.25.40.10">
    <property type="entry name" value="Tetratricopeptide repeat domain"/>
    <property type="match status" value="1"/>
</dbReference>
<dbReference type="InterPro" id="IPR019734">
    <property type="entry name" value="TPR_rpt"/>
</dbReference>
<evidence type="ECO:0000313" key="2">
    <source>
        <dbReference type="EMBL" id="TDC93249.1"/>
    </source>
</evidence>
<dbReference type="AlphaFoldDB" id="A0A4R4V205"/>
<dbReference type="InterPro" id="IPR011990">
    <property type="entry name" value="TPR-like_helical_dom_sf"/>
</dbReference>
<dbReference type="InterPro" id="IPR027417">
    <property type="entry name" value="P-loop_NTPase"/>
</dbReference>
<dbReference type="InterPro" id="IPR049052">
    <property type="entry name" value="nSTAND1"/>
</dbReference>
<proteinExistence type="predicted"/>
<dbReference type="SUPFAM" id="SSF48452">
    <property type="entry name" value="TPR-like"/>
    <property type="match status" value="1"/>
</dbReference>
<dbReference type="Pfam" id="PF20703">
    <property type="entry name" value="nSTAND1"/>
    <property type="match status" value="1"/>
</dbReference>
<accession>A0A4R4V205</accession>
<feature type="domain" description="Novel STAND NTPase 1" evidence="1">
    <location>
        <begin position="2"/>
        <end position="316"/>
    </location>
</feature>
<evidence type="ECO:0000259" key="1">
    <source>
        <dbReference type="Pfam" id="PF20703"/>
    </source>
</evidence>
<evidence type="ECO:0000313" key="3">
    <source>
        <dbReference type="Proteomes" id="UP000295258"/>
    </source>
</evidence>
<gene>
    <name evidence="2" type="ORF">E1292_41030</name>
</gene>
<comment type="caution">
    <text evidence="2">The sequence shown here is derived from an EMBL/GenBank/DDBJ whole genome shotgun (WGS) entry which is preliminary data.</text>
</comment>
<dbReference type="SMART" id="SM00028">
    <property type="entry name" value="TPR"/>
    <property type="match status" value="3"/>
</dbReference>
<dbReference type="SUPFAM" id="SSF52540">
    <property type="entry name" value="P-loop containing nucleoside triphosphate hydrolases"/>
    <property type="match status" value="1"/>
</dbReference>
<keyword evidence="3" id="KW-1185">Reference proteome</keyword>
<reference evidence="2 3" key="1">
    <citation type="submission" date="2019-03" db="EMBL/GenBank/DDBJ databases">
        <title>Draft genome sequences of novel Actinobacteria.</title>
        <authorList>
            <person name="Sahin N."/>
            <person name="Ay H."/>
            <person name="Saygin H."/>
        </authorList>
    </citation>
    <scope>NUCLEOTIDE SEQUENCE [LARGE SCALE GENOMIC DNA]</scope>
    <source>
        <strain evidence="2 3">KC310</strain>
    </source>
</reference>
<organism evidence="2 3">
    <name type="scientific">Nonomuraea deserti</name>
    <dbReference type="NCBI Taxonomy" id="1848322"/>
    <lineage>
        <taxon>Bacteria</taxon>
        <taxon>Bacillati</taxon>
        <taxon>Actinomycetota</taxon>
        <taxon>Actinomycetes</taxon>
        <taxon>Streptosporangiales</taxon>
        <taxon>Streptosporangiaceae</taxon>
        <taxon>Nonomuraea</taxon>
    </lineage>
</organism>
<sequence>MTVLSGPPGCGKTSLLHARLVTHPALRAADVLPAGRPAGPLPRALAALPEHNPYTLAVLCSWSPATPPGRLAGLSLYEFLRRDGRADGRSGPLFAAIDQVEKVFERHSRLDRHRAGFLAQLREVAGELPSLRLLLSIREEHLPDLEVALGPSQPYRLGALTLDEAVQAIERPVLGSGRWYADGVAERIASAVATGHGAVDPVLLQAICSRLWTSLPADTTAITLQDVHAYPGIGPALREFCGQAVADVTMEHDVSTLRVASWLQHAFAPSAVRGDAAGSATRAGLPPAILLALQDRHILRADDGSYRLHHECLAEPLTRLDVADLRVSGTTPRRHLAAAESALFRGDLATAERSAGAALAGQEDLRLLAEVEARLGDIAHLRGDPQQAVTHYRAAAASYEAMQDNSAVANLLAAIAHSLLAQGMSVEAVDTMRSAVDRLPTDLALQTELGRTLWQAGQGHAGVTVLTDVLNTDSGTPEALRTRGEMLADLGQAEKALHDLNQVRRHLRPEGRAARALALVSTGNPRDAEEETEAALRAGIQNGPALLYVARVRARGGNRAGAADLARLSLAATAPALPPHQRVVATQLLGTGSPSPS</sequence>